<gene>
    <name evidence="5" type="primary">ftsA</name>
    <name evidence="8" type="ORF">UX86_C0003G0013</name>
</gene>
<dbReference type="InterPro" id="IPR043129">
    <property type="entry name" value="ATPase_NBD"/>
</dbReference>
<dbReference type="NCBIfam" id="TIGR01174">
    <property type="entry name" value="ftsA"/>
    <property type="match status" value="1"/>
</dbReference>
<evidence type="ECO:0000259" key="7">
    <source>
        <dbReference type="SMART" id="SM00842"/>
    </source>
</evidence>
<evidence type="ECO:0000256" key="1">
    <source>
        <dbReference type="ARBA" id="ARBA00022475"/>
    </source>
</evidence>
<dbReference type="PIRSF" id="PIRSF003101">
    <property type="entry name" value="FtsA"/>
    <property type="match status" value="1"/>
</dbReference>
<organism evidence="8 9">
    <name type="scientific">Candidatus Amesbacteria bacterium GW2011_GWC1_47_15</name>
    <dbReference type="NCBI Taxonomy" id="1618364"/>
    <lineage>
        <taxon>Bacteria</taxon>
        <taxon>Candidatus Amesiibacteriota</taxon>
    </lineage>
</organism>
<comment type="subcellular location">
    <subcellularLocation>
        <location evidence="5">Cell membrane</location>
        <topology evidence="5">Peripheral membrane protein</topology>
        <orientation evidence="5">Cytoplasmic side</orientation>
    </subcellularLocation>
    <text evidence="5">Localizes to the Z ring in an FtsZ-dependent manner. Targeted to the membrane through a conserved C-terminal amphipathic helix.</text>
</comment>
<evidence type="ECO:0000256" key="2">
    <source>
        <dbReference type="ARBA" id="ARBA00022618"/>
    </source>
</evidence>
<dbReference type="Pfam" id="PF02491">
    <property type="entry name" value="SHS2_FTSA"/>
    <property type="match status" value="1"/>
</dbReference>
<keyword evidence="1 5" id="KW-1003">Cell membrane</keyword>
<dbReference type="Gene3D" id="3.30.1490.110">
    <property type="match status" value="1"/>
</dbReference>
<evidence type="ECO:0000256" key="3">
    <source>
        <dbReference type="ARBA" id="ARBA00023136"/>
    </source>
</evidence>
<dbReference type="SUPFAM" id="SSF53067">
    <property type="entry name" value="Actin-like ATPase domain"/>
    <property type="match status" value="2"/>
</dbReference>
<dbReference type="SMART" id="SM00842">
    <property type="entry name" value="FtsA"/>
    <property type="match status" value="1"/>
</dbReference>
<sequence length="420" mass="44225">MAKSKIISAIDIGSSKITALIAQYREEESEKLHVVGASSSVSKGVRKGQIVNIEEAVSAIEEAVESAERMAGYNIPQAWVSVGGPHIGSHNSHGVVAVSQPHGEINPEDVRRVLEAARAVSLPTSSEIIHVLPRQYTVDSQEGVKDPVGMTGVRLEVDTHIVIGSSPVIKNLTKCVSEVGCDVAGLVFSGLSASEAVLSDTEKELGVVLVDIGGGTMSVAIFVEGALSYSAVLQVGAINVTKDLAAGLRVSLESAEKIKIHLGTVKTKEDEIDVSSLRLPEDVKTLSNKTLSEGIIRPRLNEMFQMIAGEIKKSGLAGLTPSGLVLCGGGALTVGITESAKRTLAMPVRIGKPTGISGLIDDIDNPAFAASVGLLKYARNRFEDQSISHSSKGISFPSLDKLPVKNVFGKITQWVKTLLP</sequence>
<evidence type="ECO:0000313" key="8">
    <source>
        <dbReference type="EMBL" id="KKU64918.1"/>
    </source>
</evidence>
<reference evidence="8 9" key="1">
    <citation type="journal article" date="2015" name="Nature">
        <title>rRNA introns, odd ribosomes, and small enigmatic genomes across a large radiation of phyla.</title>
        <authorList>
            <person name="Brown C.T."/>
            <person name="Hug L.A."/>
            <person name="Thomas B.C."/>
            <person name="Sharon I."/>
            <person name="Castelle C.J."/>
            <person name="Singh A."/>
            <person name="Wilkins M.J."/>
            <person name="Williams K.H."/>
            <person name="Banfield J.F."/>
        </authorList>
    </citation>
    <scope>NUCLEOTIDE SEQUENCE [LARGE SCALE GENOMIC DNA]</scope>
</reference>
<dbReference type="InterPro" id="IPR020823">
    <property type="entry name" value="Cell_div_FtsA"/>
</dbReference>
<evidence type="ECO:0000256" key="4">
    <source>
        <dbReference type="ARBA" id="ARBA00023306"/>
    </source>
</evidence>
<protein>
    <recommendedName>
        <fullName evidence="5 6">Cell division protein FtsA</fullName>
    </recommendedName>
</protein>
<dbReference type="GO" id="GO:0032153">
    <property type="term" value="C:cell division site"/>
    <property type="evidence" value="ECO:0007669"/>
    <property type="project" value="UniProtKB-UniRule"/>
</dbReference>
<accession>A0A0G1UFN1</accession>
<keyword evidence="2 5" id="KW-0132">Cell division</keyword>
<dbReference type="PANTHER" id="PTHR32432">
    <property type="entry name" value="CELL DIVISION PROTEIN FTSA-RELATED"/>
    <property type="match status" value="1"/>
</dbReference>
<dbReference type="Gene3D" id="3.30.420.40">
    <property type="match status" value="2"/>
</dbReference>
<dbReference type="GO" id="GO:0043093">
    <property type="term" value="P:FtsZ-dependent cytokinesis"/>
    <property type="evidence" value="ECO:0007669"/>
    <property type="project" value="UniProtKB-UniRule"/>
</dbReference>
<comment type="subunit">
    <text evidence="5">Self-interacts. Interacts with FtsZ.</text>
</comment>
<dbReference type="PATRIC" id="fig|1618364.3.peg.96"/>
<dbReference type="AlphaFoldDB" id="A0A0G1UFN1"/>
<dbReference type="PANTHER" id="PTHR32432:SF4">
    <property type="entry name" value="CELL DIVISION PROTEIN FTSA"/>
    <property type="match status" value="1"/>
</dbReference>
<dbReference type="Proteomes" id="UP000034502">
    <property type="component" value="Unassembled WGS sequence"/>
</dbReference>
<feature type="domain" description="SHS2" evidence="7">
    <location>
        <begin position="7"/>
        <end position="197"/>
    </location>
</feature>
<comment type="function">
    <text evidence="5 6">Cell division protein that is involved in the assembly of the Z ring. May serve as a membrane anchor for the Z ring.</text>
</comment>
<dbReference type="STRING" id="1618364.UX86_C0003G0013"/>
<dbReference type="HAMAP" id="MF_02033">
    <property type="entry name" value="FtsA"/>
    <property type="match status" value="1"/>
</dbReference>
<comment type="caution">
    <text evidence="8">The sequence shown here is derived from an EMBL/GenBank/DDBJ whole genome shotgun (WGS) entry which is preliminary data.</text>
</comment>
<keyword evidence="4 5" id="KW-0131">Cell cycle</keyword>
<dbReference type="EMBL" id="LCNU01000003">
    <property type="protein sequence ID" value="KKU64918.1"/>
    <property type="molecule type" value="Genomic_DNA"/>
</dbReference>
<dbReference type="GO" id="GO:0009898">
    <property type="term" value="C:cytoplasmic side of plasma membrane"/>
    <property type="evidence" value="ECO:0007669"/>
    <property type="project" value="UniProtKB-UniRule"/>
</dbReference>
<evidence type="ECO:0000313" key="9">
    <source>
        <dbReference type="Proteomes" id="UP000034502"/>
    </source>
</evidence>
<dbReference type="Pfam" id="PF14450">
    <property type="entry name" value="FtsA"/>
    <property type="match status" value="1"/>
</dbReference>
<dbReference type="CDD" id="cd24048">
    <property type="entry name" value="ASKHA_NBD_FtsA"/>
    <property type="match status" value="1"/>
</dbReference>
<name>A0A0G1UFN1_9BACT</name>
<evidence type="ECO:0000256" key="5">
    <source>
        <dbReference type="HAMAP-Rule" id="MF_02033"/>
    </source>
</evidence>
<dbReference type="InterPro" id="IPR050696">
    <property type="entry name" value="FtsA/MreB"/>
</dbReference>
<keyword evidence="3 5" id="KW-0472">Membrane</keyword>
<dbReference type="InterPro" id="IPR003494">
    <property type="entry name" value="SHS2_FtsA"/>
</dbReference>
<proteinExistence type="inferred from homology"/>
<evidence type="ECO:0000256" key="6">
    <source>
        <dbReference type="PIRNR" id="PIRNR003101"/>
    </source>
</evidence>
<comment type="similarity">
    <text evidence="5 6">Belongs to the FtsA/MreB family.</text>
</comment>